<evidence type="ECO:0000313" key="3">
    <source>
        <dbReference type="EMBL" id="TRL34390.1"/>
    </source>
</evidence>
<keyword evidence="1" id="KW-0732">Signal</keyword>
<dbReference type="Pfam" id="PF09832">
    <property type="entry name" value="DUF2059"/>
    <property type="match status" value="1"/>
</dbReference>
<feature type="signal peptide" evidence="1">
    <location>
        <begin position="1"/>
        <end position="20"/>
    </location>
</feature>
<dbReference type="Proteomes" id="UP000316781">
    <property type="component" value="Unassembled WGS sequence"/>
</dbReference>
<proteinExistence type="predicted"/>
<evidence type="ECO:0000256" key="1">
    <source>
        <dbReference type="SAM" id="SignalP"/>
    </source>
</evidence>
<dbReference type="EMBL" id="VJMF01000038">
    <property type="protein sequence ID" value="TRL34390.1"/>
    <property type="molecule type" value="Genomic_DNA"/>
</dbReference>
<feature type="domain" description="DUF2059" evidence="2">
    <location>
        <begin position="108"/>
        <end position="165"/>
    </location>
</feature>
<dbReference type="AlphaFoldDB" id="A0A549SXQ3"/>
<gene>
    <name evidence="3" type="ORF">FM996_09020</name>
</gene>
<evidence type="ECO:0000259" key="2">
    <source>
        <dbReference type="Pfam" id="PF09832"/>
    </source>
</evidence>
<dbReference type="RefSeq" id="WP_142862724.1">
    <property type="nucleotide sequence ID" value="NZ_VJMF01000038.1"/>
</dbReference>
<reference evidence="3 4" key="1">
    <citation type="submission" date="2019-07" db="EMBL/GenBank/DDBJ databases">
        <title>Ln-dependent methylotrophs.</title>
        <authorList>
            <person name="Tani A."/>
        </authorList>
    </citation>
    <scope>NUCLEOTIDE SEQUENCE [LARGE SCALE GENOMIC DNA]</scope>
    <source>
        <strain evidence="3 4">SM89A</strain>
    </source>
</reference>
<feature type="chain" id="PRO_5021981367" evidence="1">
    <location>
        <begin position="21"/>
        <end position="183"/>
    </location>
</feature>
<accession>A0A549SXQ3</accession>
<dbReference type="InterPro" id="IPR018637">
    <property type="entry name" value="DUF2059"/>
</dbReference>
<organism evidence="3 4">
    <name type="scientific">Methylosinus sporium</name>
    <dbReference type="NCBI Taxonomy" id="428"/>
    <lineage>
        <taxon>Bacteria</taxon>
        <taxon>Pseudomonadati</taxon>
        <taxon>Pseudomonadota</taxon>
        <taxon>Alphaproteobacteria</taxon>
        <taxon>Hyphomicrobiales</taxon>
        <taxon>Methylocystaceae</taxon>
        <taxon>Methylosinus</taxon>
    </lineage>
</organism>
<name>A0A549SXQ3_METSR</name>
<sequence>MIFRLTIGFAALILATAAIAAEQRPGAVPAAAVSPPIASAPTVAATPAQLALARTIVVDSGIASSFRLIIPQYLEQIALSVTRTRPEMVPDLNLVLAAVRPEFDKKVEEMIDSAAQLYTQRFSPKELEDVAAFFKSASGRKYVGMQPVLMSDMFVAMQAWSQKISVDMMTRVREEMRKKGHEL</sequence>
<evidence type="ECO:0000313" key="4">
    <source>
        <dbReference type="Proteomes" id="UP000316781"/>
    </source>
</evidence>
<protein>
    <submittedName>
        <fullName evidence="3">DUF2059 domain-containing protein</fullName>
    </submittedName>
</protein>
<comment type="caution">
    <text evidence="3">The sequence shown here is derived from an EMBL/GenBank/DDBJ whole genome shotgun (WGS) entry which is preliminary data.</text>
</comment>